<evidence type="ECO:0000256" key="3">
    <source>
        <dbReference type="ARBA" id="ARBA00023123"/>
    </source>
</evidence>
<dbReference type="GO" id="GO:0005524">
    <property type="term" value="F:ATP binding"/>
    <property type="evidence" value="ECO:0007669"/>
    <property type="project" value="UniProtKB-UniRule"/>
</dbReference>
<dbReference type="Gene3D" id="1.20.58.530">
    <property type="match status" value="1"/>
</dbReference>
<feature type="domain" description="Myosin motor" evidence="8">
    <location>
        <begin position="79"/>
        <end position="484"/>
    </location>
</feature>
<keyword evidence="2 6" id="KW-0067">ATP-binding</keyword>
<feature type="transmembrane region" description="Helical" evidence="7">
    <location>
        <begin position="685"/>
        <end position="704"/>
    </location>
</feature>
<feature type="binding site" evidence="6">
    <location>
        <begin position="163"/>
        <end position="170"/>
    </location>
    <ligand>
        <name>ATP</name>
        <dbReference type="ChEBI" id="CHEBI:30616"/>
    </ligand>
</feature>
<evidence type="ECO:0000313" key="9">
    <source>
        <dbReference type="EMBL" id="KAF1750722.1"/>
    </source>
</evidence>
<evidence type="ECO:0000256" key="1">
    <source>
        <dbReference type="ARBA" id="ARBA00022741"/>
    </source>
</evidence>
<protein>
    <recommendedName>
        <fullName evidence="8">Myosin motor domain-containing protein</fullName>
    </recommendedName>
</protein>
<dbReference type="EMBL" id="WUAV01000005">
    <property type="protein sequence ID" value="KAF1750722.1"/>
    <property type="molecule type" value="Genomic_DNA"/>
</dbReference>
<gene>
    <name evidence="9" type="ORF">GCK72_017273</name>
</gene>
<dbReference type="Proteomes" id="UP000483820">
    <property type="component" value="Chromosome V"/>
</dbReference>
<organism evidence="9 10">
    <name type="scientific">Caenorhabditis remanei</name>
    <name type="common">Caenorhabditis vulgaris</name>
    <dbReference type="NCBI Taxonomy" id="31234"/>
    <lineage>
        <taxon>Eukaryota</taxon>
        <taxon>Metazoa</taxon>
        <taxon>Ecdysozoa</taxon>
        <taxon>Nematoda</taxon>
        <taxon>Chromadorea</taxon>
        <taxon>Rhabditida</taxon>
        <taxon>Rhabditina</taxon>
        <taxon>Rhabditomorpha</taxon>
        <taxon>Rhabditoidea</taxon>
        <taxon>Rhabditidae</taxon>
        <taxon>Peloderinae</taxon>
        <taxon>Caenorhabditis</taxon>
    </lineage>
</organism>
<comment type="caution">
    <text evidence="6">Lacks conserved residue(s) required for the propagation of feature annotation.</text>
</comment>
<feature type="transmembrane region" description="Helical" evidence="7">
    <location>
        <begin position="570"/>
        <end position="589"/>
    </location>
</feature>
<evidence type="ECO:0000256" key="2">
    <source>
        <dbReference type="ARBA" id="ARBA00022840"/>
    </source>
</evidence>
<keyword evidence="7" id="KW-1133">Transmembrane helix</keyword>
<feature type="transmembrane region" description="Helical" evidence="7">
    <location>
        <begin position="710"/>
        <end position="731"/>
    </location>
</feature>
<evidence type="ECO:0000259" key="8">
    <source>
        <dbReference type="PROSITE" id="PS51456"/>
    </source>
</evidence>
<dbReference type="Pfam" id="PF00063">
    <property type="entry name" value="Myosin_head"/>
    <property type="match status" value="1"/>
</dbReference>
<dbReference type="Gene3D" id="1.20.120.720">
    <property type="entry name" value="Myosin VI head, motor domain, U50 subdomain"/>
    <property type="match status" value="1"/>
</dbReference>
<dbReference type="RefSeq" id="XP_053580902.1">
    <property type="nucleotide sequence ID" value="XM_053731989.1"/>
</dbReference>
<keyword evidence="7" id="KW-0472">Membrane</keyword>
<dbReference type="SUPFAM" id="SSF52540">
    <property type="entry name" value="P-loop containing nucleoside triphosphate hydrolases"/>
    <property type="match status" value="1"/>
</dbReference>
<dbReference type="Gene3D" id="3.40.850.10">
    <property type="entry name" value="Kinesin motor domain"/>
    <property type="match status" value="1"/>
</dbReference>
<dbReference type="GO" id="GO:0005737">
    <property type="term" value="C:cytoplasm"/>
    <property type="evidence" value="ECO:0007669"/>
    <property type="project" value="TreeGrafter"/>
</dbReference>
<dbReference type="InterPro" id="IPR027417">
    <property type="entry name" value="P-loop_NTPase"/>
</dbReference>
<dbReference type="AlphaFoldDB" id="A0A6A5G7T8"/>
<evidence type="ECO:0000256" key="4">
    <source>
        <dbReference type="ARBA" id="ARBA00023175"/>
    </source>
</evidence>
<evidence type="ECO:0000256" key="6">
    <source>
        <dbReference type="PROSITE-ProRule" id="PRU00782"/>
    </source>
</evidence>
<dbReference type="GO" id="GO:0051015">
    <property type="term" value="F:actin filament binding"/>
    <property type="evidence" value="ECO:0007669"/>
    <property type="project" value="TreeGrafter"/>
</dbReference>
<evidence type="ECO:0000313" key="10">
    <source>
        <dbReference type="Proteomes" id="UP000483820"/>
    </source>
</evidence>
<keyword evidence="1 6" id="KW-0547">Nucleotide-binding</keyword>
<dbReference type="PANTHER" id="PTHR13140">
    <property type="entry name" value="MYOSIN"/>
    <property type="match status" value="1"/>
</dbReference>
<dbReference type="GeneID" id="9810710"/>
<keyword evidence="7" id="KW-0812">Transmembrane</keyword>
<evidence type="ECO:0000256" key="7">
    <source>
        <dbReference type="SAM" id="Phobius"/>
    </source>
</evidence>
<name>A0A6A5G7T8_CAERE</name>
<keyword evidence="3 6" id="KW-0518">Myosin</keyword>
<dbReference type="GO" id="GO:0000146">
    <property type="term" value="F:microfilament motor activity"/>
    <property type="evidence" value="ECO:0007669"/>
    <property type="project" value="TreeGrafter"/>
</dbReference>
<dbReference type="InterPro" id="IPR001609">
    <property type="entry name" value="Myosin_head_motor_dom-like"/>
</dbReference>
<dbReference type="CTD" id="9810710"/>
<comment type="similarity">
    <text evidence="6">Belongs to the TRAFAC class myosin-kinesin ATPase superfamily. Myosin family.</text>
</comment>
<dbReference type="GO" id="GO:0007015">
    <property type="term" value="P:actin filament organization"/>
    <property type="evidence" value="ECO:0007669"/>
    <property type="project" value="TreeGrafter"/>
</dbReference>
<proteinExistence type="inferred from homology"/>
<reference evidence="9 10" key="1">
    <citation type="submission" date="2019-12" db="EMBL/GenBank/DDBJ databases">
        <title>Chromosome-level assembly of the Caenorhabditis remanei genome.</title>
        <authorList>
            <person name="Teterina A.A."/>
            <person name="Willis J.H."/>
            <person name="Phillips P.C."/>
        </authorList>
    </citation>
    <scope>NUCLEOTIDE SEQUENCE [LARGE SCALE GENOMIC DNA]</scope>
    <source>
        <strain evidence="9 10">PX506</strain>
        <tissue evidence="9">Whole organism</tissue>
    </source>
</reference>
<dbReference type="InterPro" id="IPR036961">
    <property type="entry name" value="Kinesin_motor_dom_sf"/>
</dbReference>
<dbReference type="PRINTS" id="PR00193">
    <property type="entry name" value="MYOSINHEAVY"/>
</dbReference>
<feature type="transmembrane region" description="Helical" evidence="7">
    <location>
        <begin position="610"/>
        <end position="632"/>
    </location>
</feature>
<feature type="transmembrane region" description="Helical" evidence="7">
    <location>
        <begin position="638"/>
        <end position="656"/>
    </location>
</feature>
<keyword evidence="4 6" id="KW-0505">Motor protein</keyword>
<keyword evidence="5 6" id="KW-0009">Actin-binding</keyword>
<evidence type="ECO:0000256" key="5">
    <source>
        <dbReference type="ARBA" id="ARBA00023203"/>
    </source>
</evidence>
<sequence length="739" mass="82731">MDGDATLGRGQVFSGQNYKKGARIWHRHPHLVWIGGVLEEDISFQTRQVRLKLEDDTTVEYDITSLEQLPFLRNPAFLVGKDDLTLLSYLHEPAVLHNLQVRFVNSQSIYTYCGIVLVAINPYADCSHIYREEIIQVYQGAGGEEAHFDMGAFGKSQSIIVSGESGAGKTVSAKFVMRYLASVAASRSRSDQGRTTIEARVLASNPIMESIGNVKTIRNDNSSRFGTFIQINFCERGRRIIGAEMKTYLLEKSRLVFQAGGERNYHVFYQMCAARNHPVLKDLHLGPCEAYGYLTQGGDSRIPGVDDRADFEELLKALQMLGFDGKQISEVFRLLAGLLLLGNVHFENGESSSAVSPESAQEISRLCREMWEISEGDLRVWLTRREIRAVNEVVTKPLTKNEAVRSRDALTKMLYAHLFGWLVEKINEALNDKEKAPSPSKKRSDRFIGVLDIYGFETFDINSFEQFSINYANEKLQQQFNQHVEKNRDSIGEKLLDVMVAANIQTMRTVIGPAAVSSGAKSIPITFSSSQNPSTSFIMMIIMTFFVSPVCASDPYVYIKNLGELEKLCLMLLIFGALGWLSLTNYVFCIEEEIIPRNRARVRGNESIEMSTISALLLGMIVIFGAVCATAGRVEIFSISIILVLFYLFTFLVSLANDEDQHGLQRDHSGVLGILNTVSKNTKPYLLSTVFSTALLAFCSEHIIEPYQSIFGAMGLILLLFSQIFLLHTAYKSSRRAID</sequence>
<dbReference type="GO" id="GO:0016020">
    <property type="term" value="C:membrane"/>
    <property type="evidence" value="ECO:0007669"/>
    <property type="project" value="TreeGrafter"/>
</dbReference>
<dbReference type="KEGG" id="crq:GCK72_017273"/>
<dbReference type="SMART" id="SM00242">
    <property type="entry name" value="MYSc"/>
    <property type="match status" value="1"/>
</dbReference>
<accession>A0A6A5G7T8</accession>
<dbReference type="PROSITE" id="PS51456">
    <property type="entry name" value="MYOSIN_MOTOR"/>
    <property type="match status" value="1"/>
</dbReference>
<comment type="caution">
    <text evidence="9">The sequence shown here is derived from an EMBL/GenBank/DDBJ whole genome shotgun (WGS) entry which is preliminary data.</text>
</comment>
<dbReference type="PANTHER" id="PTHR13140:SF706">
    <property type="entry name" value="DILUTE CLASS UNCONVENTIONAL MYOSIN, ISOFORM C"/>
    <property type="match status" value="1"/>
</dbReference>
<dbReference type="GO" id="GO:0016459">
    <property type="term" value="C:myosin complex"/>
    <property type="evidence" value="ECO:0007669"/>
    <property type="project" value="UniProtKB-KW"/>
</dbReference>